<dbReference type="GO" id="GO:0016705">
    <property type="term" value="F:oxidoreductase activity, acting on paired donors, with incorporation or reduction of molecular oxygen"/>
    <property type="evidence" value="ECO:0007669"/>
    <property type="project" value="InterPro"/>
</dbReference>
<accession>M5G336</accession>
<keyword evidence="8" id="KW-0503">Monooxygenase</keyword>
<dbReference type="InterPro" id="IPR050364">
    <property type="entry name" value="Cytochrome_P450_fung"/>
</dbReference>
<dbReference type="SUPFAM" id="SSF48264">
    <property type="entry name" value="Cytochrome P450"/>
    <property type="match status" value="1"/>
</dbReference>
<dbReference type="InterPro" id="IPR001128">
    <property type="entry name" value="Cyt_P450"/>
</dbReference>
<dbReference type="RefSeq" id="XP_040629529.1">
    <property type="nucleotide sequence ID" value="XM_040772492.1"/>
</dbReference>
<proteinExistence type="inferred from homology"/>
<dbReference type="HOGENOM" id="CLU_001570_2_3_1"/>
<dbReference type="InterPro" id="IPR036396">
    <property type="entry name" value="Cyt_P450_sf"/>
</dbReference>
<dbReference type="GO" id="GO:0004497">
    <property type="term" value="F:monooxygenase activity"/>
    <property type="evidence" value="ECO:0007669"/>
    <property type="project" value="UniProtKB-KW"/>
</dbReference>
<dbReference type="Gene3D" id="1.10.630.10">
    <property type="entry name" value="Cytochrome P450"/>
    <property type="match status" value="1"/>
</dbReference>
<keyword evidence="4 9" id="KW-0349">Heme</keyword>
<keyword evidence="11" id="KW-1185">Reference proteome</keyword>
<comment type="pathway">
    <text evidence="2">Secondary metabolite biosynthesis.</text>
</comment>
<evidence type="ECO:0000256" key="7">
    <source>
        <dbReference type="ARBA" id="ARBA00023004"/>
    </source>
</evidence>
<gene>
    <name evidence="10" type="ORF">DACRYDRAFT_21670</name>
</gene>
<dbReference type="EMBL" id="JH795861">
    <property type="protein sequence ID" value="EJU02635.1"/>
    <property type="molecule type" value="Genomic_DNA"/>
</dbReference>
<dbReference type="InterPro" id="IPR002401">
    <property type="entry name" value="Cyt_P450_E_grp-I"/>
</dbReference>
<dbReference type="AlphaFoldDB" id="M5G336"/>
<evidence type="ECO:0000256" key="9">
    <source>
        <dbReference type="PIRSR" id="PIRSR602401-1"/>
    </source>
</evidence>
<keyword evidence="5 9" id="KW-0479">Metal-binding</keyword>
<dbReference type="CDD" id="cd11065">
    <property type="entry name" value="CYP64-like"/>
    <property type="match status" value="1"/>
</dbReference>
<dbReference type="OMA" id="KCPGINL"/>
<dbReference type="GeneID" id="63687554"/>
<feature type="binding site" description="axial binding residue" evidence="9">
    <location>
        <position position="443"/>
    </location>
    <ligand>
        <name>heme</name>
        <dbReference type="ChEBI" id="CHEBI:30413"/>
    </ligand>
    <ligandPart>
        <name>Fe</name>
        <dbReference type="ChEBI" id="CHEBI:18248"/>
    </ligandPart>
</feature>
<evidence type="ECO:0000256" key="3">
    <source>
        <dbReference type="ARBA" id="ARBA00010617"/>
    </source>
</evidence>
<keyword evidence="7 9" id="KW-0408">Iron</keyword>
<dbReference type="PRINTS" id="PR00463">
    <property type="entry name" value="EP450I"/>
</dbReference>
<evidence type="ECO:0000256" key="2">
    <source>
        <dbReference type="ARBA" id="ARBA00005179"/>
    </source>
</evidence>
<dbReference type="GO" id="GO:0005506">
    <property type="term" value="F:iron ion binding"/>
    <property type="evidence" value="ECO:0007669"/>
    <property type="project" value="InterPro"/>
</dbReference>
<dbReference type="PRINTS" id="PR00385">
    <property type="entry name" value="P450"/>
</dbReference>
<dbReference type="Pfam" id="PF00067">
    <property type="entry name" value="p450"/>
    <property type="match status" value="1"/>
</dbReference>
<evidence type="ECO:0000256" key="5">
    <source>
        <dbReference type="ARBA" id="ARBA00022723"/>
    </source>
</evidence>
<evidence type="ECO:0000256" key="6">
    <source>
        <dbReference type="ARBA" id="ARBA00023002"/>
    </source>
</evidence>
<keyword evidence="6" id="KW-0560">Oxidoreductase</keyword>
<name>M5G336_DACPD</name>
<evidence type="ECO:0000256" key="1">
    <source>
        <dbReference type="ARBA" id="ARBA00001971"/>
    </source>
</evidence>
<dbReference type="PANTHER" id="PTHR46300:SF7">
    <property type="entry name" value="P450, PUTATIVE (EUROFUNG)-RELATED"/>
    <property type="match status" value="1"/>
</dbReference>
<evidence type="ECO:0000313" key="11">
    <source>
        <dbReference type="Proteomes" id="UP000030653"/>
    </source>
</evidence>
<dbReference type="PANTHER" id="PTHR46300">
    <property type="entry name" value="P450, PUTATIVE (EUROFUNG)-RELATED-RELATED"/>
    <property type="match status" value="1"/>
</dbReference>
<evidence type="ECO:0000256" key="4">
    <source>
        <dbReference type="ARBA" id="ARBA00022617"/>
    </source>
</evidence>
<dbReference type="Proteomes" id="UP000030653">
    <property type="component" value="Unassembled WGS sequence"/>
</dbReference>
<protein>
    <submittedName>
        <fullName evidence="10">Cytochrome P450</fullName>
    </submittedName>
</protein>
<sequence length="513" mass="57361">MLLLFPALGAAAVVLLLSLLLRQRSRLPPGPRPYPLLGNLLSLPSRLLHARLHAWVPEYGDLYTIHIGPLQPAVVLSSARALTDVLDKLGRKTSGRPRLIYAGEIMTKKLLYAFMPYGERWRWLRRVTHEGFNIRACEAYYPFQISEASHLVLSLLPSTPTSPTTPNTPESLPEKLKHATAASIWRTLYSGPTLTPADEALVQRVDRISDDVLKAGMPLAHLVDVIPALNRLPSWMAKWKRDGEEWFEETDRFFKSLLQKGRKVEQGENARGFIATTAPSFEKLEVTEQEAAWTAGGLFGAAAETTSATLYFFILAMILHPFVAQTAQKTLEALCASRPPSFADRENLPYITAVVKELLRWRPVAALGLPHVAEEDVEYRGYVIPKGTLLIGNTWSISHDPAFFSSPDTFDPLRFLTAFGEPRTPSPEYHDDTVAYGAGRRICPGRDFANNTLWINVAFLLWAFDFLPGADSEGEVWPNPDRLTDHGLVIHPAPFEYTLRPRRTDLHELLASA</sequence>
<dbReference type="GO" id="GO:0020037">
    <property type="term" value="F:heme binding"/>
    <property type="evidence" value="ECO:0007669"/>
    <property type="project" value="InterPro"/>
</dbReference>
<dbReference type="OrthoDB" id="2789670at2759"/>
<comment type="cofactor">
    <cofactor evidence="1 9">
        <name>heme</name>
        <dbReference type="ChEBI" id="CHEBI:30413"/>
    </cofactor>
</comment>
<evidence type="ECO:0000313" key="10">
    <source>
        <dbReference type="EMBL" id="EJU02635.1"/>
    </source>
</evidence>
<organism evidence="10 11">
    <name type="scientific">Dacryopinax primogenitus (strain DJM 731)</name>
    <name type="common">Brown rot fungus</name>
    <dbReference type="NCBI Taxonomy" id="1858805"/>
    <lineage>
        <taxon>Eukaryota</taxon>
        <taxon>Fungi</taxon>
        <taxon>Dikarya</taxon>
        <taxon>Basidiomycota</taxon>
        <taxon>Agaricomycotina</taxon>
        <taxon>Dacrymycetes</taxon>
        <taxon>Dacrymycetales</taxon>
        <taxon>Dacrymycetaceae</taxon>
        <taxon>Dacryopinax</taxon>
    </lineage>
</organism>
<evidence type="ECO:0000256" key="8">
    <source>
        <dbReference type="ARBA" id="ARBA00023033"/>
    </source>
</evidence>
<reference evidence="10 11" key="1">
    <citation type="journal article" date="2012" name="Science">
        <title>The Paleozoic origin of enzymatic lignin decomposition reconstructed from 31 fungal genomes.</title>
        <authorList>
            <person name="Floudas D."/>
            <person name="Binder M."/>
            <person name="Riley R."/>
            <person name="Barry K."/>
            <person name="Blanchette R.A."/>
            <person name="Henrissat B."/>
            <person name="Martinez A.T."/>
            <person name="Otillar R."/>
            <person name="Spatafora J.W."/>
            <person name="Yadav J.S."/>
            <person name="Aerts A."/>
            <person name="Benoit I."/>
            <person name="Boyd A."/>
            <person name="Carlson A."/>
            <person name="Copeland A."/>
            <person name="Coutinho P.M."/>
            <person name="de Vries R.P."/>
            <person name="Ferreira P."/>
            <person name="Findley K."/>
            <person name="Foster B."/>
            <person name="Gaskell J."/>
            <person name="Glotzer D."/>
            <person name="Gorecki P."/>
            <person name="Heitman J."/>
            <person name="Hesse C."/>
            <person name="Hori C."/>
            <person name="Igarashi K."/>
            <person name="Jurgens J.A."/>
            <person name="Kallen N."/>
            <person name="Kersten P."/>
            <person name="Kohler A."/>
            <person name="Kuees U."/>
            <person name="Kumar T.K.A."/>
            <person name="Kuo A."/>
            <person name="LaButti K."/>
            <person name="Larrondo L.F."/>
            <person name="Lindquist E."/>
            <person name="Ling A."/>
            <person name="Lombard V."/>
            <person name="Lucas S."/>
            <person name="Lundell T."/>
            <person name="Martin R."/>
            <person name="McLaughlin D.J."/>
            <person name="Morgenstern I."/>
            <person name="Morin E."/>
            <person name="Murat C."/>
            <person name="Nagy L.G."/>
            <person name="Nolan M."/>
            <person name="Ohm R.A."/>
            <person name="Patyshakuliyeva A."/>
            <person name="Rokas A."/>
            <person name="Ruiz-Duenas F.J."/>
            <person name="Sabat G."/>
            <person name="Salamov A."/>
            <person name="Samejima M."/>
            <person name="Schmutz J."/>
            <person name="Slot J.C."/>
            <person name="St John F."/>
            <person name="Stenlid J."/>
            <person name="Sun H."/>
            <person name="Sun S."/>
            <person name="Syed K."/>
            <person name="Tsang A."/>
            <person name="Wiebenga A."/>
            <person name="Young D."/>
            <person name="Pisabarro A."/>
            <person name="Eastwood D.C."/>
            <person name="Martin F."/>
            <person name="Cullen D."/>
            <person name="Grigoriev I.V."/>
            <person name="Hibbett D.S."/>
        </authorList>
    </citation>
    <scope>NUCLEOTIDE SEQUENCE [LARGE SCALE GENOMIC DNA]</scope>
    <source>
        <strain evidence="10 11">DJM-731 SS1</strain>
    </source>
</reference>
<dbReference type="STRING" id="1858805.M5G336"/>
<comment type="similarity">
    <text evidence="3">Belongs to the cytochrome P450 family.</text>
</comment>